<protein>
    <submittedName>
        <fullName evidence="2">Uncharacterized protein</fullName>
    </submittedName>
</protein>
<dbReference type="GeneID" id="37132912"/>
<evidence type="ECO:0000256" key="1">
    <source>
        <dbReference type="SAM" id="Phobius"/>
    </source>
</evidence>
<keyword evidence="3" id="KW-1185">Reference proteome</keyword>
<reference evidence="2 3" key="1">
    <citation type="submission" date="2016-12" db="EMBL/GenBank/DDBJ databases">
        <title>The genomes of Aspergillus section Nigri reveals drivers in fungal speciation.</title>
        <authorList>
            <consortium name="DOE Joint Genome Institute"/>
            <person name="Vesth T.C."/>
            <person name="Nybo J."/>
            <person name="Theobald S."/>
            <person name="Brandl J."/>
            <person name="Frisvad J.C."/>
            <person name="Nielsen K.F."/>
            <person name="Lyhne E.K."/>
            <person name="Kogle M.E."/>
            <person name="Kuo A."/>
            <person name="Riley R."/>
            <person name="Clum A."/>
            <person name="Nolan M."/>
            <person name="Lipzen A."/>
            <person name="Salamov A."/>
            <person name="Henrissat B."/>
            <person name="Wiebenga A."/>
            <person name="De Vries R.P."/>
            <person name="Grigoriev I.V."/>
            <person name="Mortensen U.H."/>
            <person name="Andersen M.R."/>
            <person name="Baker S.E."/>
        </authorList>
    </citation>
    <scope>NUCLEOTIDE SEQUENCE [LARGE SCALE GENOMIC DNA]</scope>
    <source>
        <strain evidence="2 3">CBS 121591</strain>
    </source>
</reference>
<keyword evidence="1" id="KW-0472">Membrane</keyword>
<keyword evidence="1" id="KW-0812">Transmembrane</keyword>
<keyword evidence="1" id="KW-1133">Transmembrane helix</keyword>
<proteinExistence type="predicted"/>
<dbReference type="RefSeq" id="XP_025485891.1">
    <property type="nucleotide sequence ID" value="XM_025630171.1"/>
</dbReference>
<evidence type="ECO:0000313" key="3">
    <source>
        <dbReference type="Proteomes" id="UP000248340"/>
    </source>
</evidence>
<dbReference type="AlphaFoldDB" id="A0A319BT96"/>
<evidence type="ECO:0000313" key="2">
    <source>
        <dbReference type="EMBL" id="PYH75691.1"/>
    </source>
</evidence>
<organism evidence="2 3">
    <name type="scientific">Aspergillus uvarum CBS 121591</name>
    <dbReference type="NCBI Taxonomy" id="1448315"/>
    <lineage>
        <taxon>Eukaryota</taxon>
        <taxon>Fungi</taxon>
        <taxon>Dikarya</taxon>
        <taxon>Ascomycota</taxon>
        <taxon>Pezizomycotina</taxon>
        <taxon>Eurotiomycetes</taxon>
        <taxon>Eurotiomycetidae</taxon>
        <taxon>Eurotiales</taxon>
        <taxon>Aspergillaceae</taxon>
        <taxon>Aspergillus</taxon>
        <taxon>Aspergillus subgen. Circumdati</taxon>
    </lineage>
</organism>
<feature type="transmembrane region" description="Helical" evidence="1">
    <location>
        <begin position="20"/>
        <end position="39"/>
    </location>
</feature>
<dbReference type="VEuPathDB" id="FungiDB:BO82DRAFT_15082"/>
<name>A0A319BT96_9EURO</name>
<dbReference type="EMBL" id="KZ821781">
    <property type="protein sequence ID" value="PYH75691.1"/>
    <property type="molecule type" value="Genomic_DNA"/>
</dbReference>
<accession>A0A319BT96</accession>
<sequence>MVASAPSSVLTVHLLSNHASLTPLAGFVLSCFILLSRWAKERSRNNPSPIPSAFLPSFPPPFYFHWIPSSDFHLRS</sequence>
<gene>
    <name evidence="2" type="ORF">BO82DRAFT_15082</name>
</gene>
<dbReference type="Proteomes" id="UP000248340">
    <property type="component" value="Unassembled WGS sequence"/>
</dbReference>